<sequence>MMPGREVFIEFSGSGRLNSIVNDACRWRKRGAYGDTGGNIERLYIIYDRLNNAENKVTFERDFRELLSAVKGTDKEKRLASQFITRFMEFFPLLYGDAIDALLDLCEDDDISIRKQVEKDMIGVCKKIVTFVPKVADVYAQLMQTNDGTELSSLQNCLISLFHIDAKATIVGIFSQIGGGEGIVRSRCLKFLSVQLKDLSPELTNDAFESTLLASVKKVIGGMNSEDFKTLIQILMETKLLKTISGQQAIVDMIAEQLDFEKDFDPTVPENVDRLLICCKHVQPLFSSQVSSAPFLVYFCKNVIPKLRDAQLLEEGNELAVDTLKTMADFASHITQIESSQALQCLEVVFSELLEILPLPPDDDDEHVVKYDFNFVECYLFAVHKLGQHAPEFLGDTDRLKDFRQRLQYFARSSQAYMKKLKEEFTLAQSQADAEFKGEENRIKIIAYKMIANINLIIKDLFHTPPLYKSAIRLSWRPLQKTNILQPGGLKRKSPAPGRNVLSPGKAARGNDRERILYQPPSGKFSKRSGAYSSPPSSRGRGGFRGGARINFKLGTKLFLKCLYLDGIHYDQYQNNKIQLVWLFVFRDAQKKNHRRRTWKTVMYKNTT</sequence>
<comment type="caution">
    <text evidence="3">The sequence shown here is derived from an EMBL/GenBank/DDBJ whole genome shotgun (WGS) entry which is preliminary data.</text>
</comment>
<feature type="region of interest" description="Disordered" evidence="2">
    <location>
        <begin position="485"/>
        <end position="544"/>
    </location>
</feature>
<keyword evidence="4" id="KW-1185">Reference proteome</keyword>
<evidence type="ECO:0000256" key="2">
    <source>
        <dbReference type="SAM" id="MobiDB-lite"/>
    </source>
</evidence>
<dbReference type="AlphaFoldDB" id="A0A8J2LPK6"/>
<dbReference type="OrthoDB" id="19224at2759"/>
<evidence type="ECO:0000313" key="4">
    <source>
        <dbReference type="Proteomes" id="UP000708208"/>
    </source>
</evidence>
<dbReference type="GO" id="GO:0006915">
    <property type="term" value="P:apoptotic process"/>
    <property type="evidence" value="ECO:0007669"/>
    <property type="project" value="UniProtKB-KW"/>
</dbReference>
<protein>
    <recommendedName>
        <fullName evidence="5">Apoptosis inhibitor 5</fullName>
    </recommendedName>
</protein>
<dbReference type="Pfam" id="PF05918">
    <property type="entry name" value="API5"/>
    <property type="match status" value="1"/>
</dbReference>
<dbReference type="GO" id="GO:0003723">
    <property type="term" value="F:RNA binding"/>
    <property type="evidence" value="ECO:0007669"/>
    <property type="project" value="TreeGrafter"/>
</dbReference>
<dbReference type="GO" id="GO:0005634">
    <property type="term" value="C:nucleus"/>
    <property type="evidence" value="ECO:0007669"/>
    <property type="project" value="TreeGrafter"/>
</dbReference>
<feature type="compositionally biased region" description="Low complexity" evidence="2">
    <location>
        <begin position="528"/>
        <end position="539"/>
    </location>
</feature>
<accession>A0A8J2LPK6</accession>
<dbReference type="PANTHER" id="PTHR12758:SF19">
    <property type="entry name" value="APOPTOSIS INHIBITOR 5"/>
    <property type="match status" value="1"/>
</dbReference>
<dbReference type="Proteomes" id="UP000708208">
    <property type="component" value="Unassembled WGS sequence"/>
</dbReference>
<proteinExistence type="predicted"/>
<evidence type="ECO:0000256" key="1">
    <source>
        <dbReference type="ARBA" id="ARBA00022703"/>
    </source>
</evidence>
<keyword evidence="1" id="KW-0053">Apoptosis</keyword>
<reference evidence="3" key="1">
    <citation type="submission" date="2021-06" db="EMBL/GenBank/DDBJ databases">
        <authorList>
            <person name="Hodson N. C."/>
            <person name="Mongue J. A."/>
            <person name="Jaron S. K."/>
        </authorList>
    </citation>
    <scope>NUCLEOTIDE SEQUENCE</scope>
</reference>
<dbReference type="GO" id="GO:0043066">
    <property type="term" value="P:negative regulation of apoptotic process"/>
    <property type="evidence" value="ECO:0007669"/>
    <property type="project" value="TreeGrafter"/>
</dbReference>
<evidence type="ECO:0008006" key="5">
    <source>
        <dbReference type="Google" id="ProtNLM"/>
    </source>
</evidence>
<organism evidence="3 4">
    <name type="scientific">Allacma fusca</name>
    <dbReference type="NCBI Taxonomy" id="39272"/>
    <lineage>
        <taxon>Eukaryota</taxon>
        <taxon>Metazoa</taxon>
        <taxon>Ecdysozoa</taxon>
        <taxon>Arthropoda</taxon>
        <taxon>Hexapoda</taxon>
        <taxon>Collembola</taxon>
        <taxon>Symphypleona</taxon>
        <taxon>Sminthuridae</taxon>
        <taxon>Allacma</taxon>
    </lineage>
</organism>
<evidence type="ECO:0000313" key="3">
    <source>
        <dbReference type="EMBL" id="CAG7835046.1"/>
    </source>
</evidence>
<dbReference type="EMBL" id="CAJVCH010570491">
    <property type="protein sequence ID" value="CAG7835046.1"/>
    <property type="molecule type" value="Genomic_DNA"/>
</dbReference>
<dbReference type="PANTHER" id="PTHR12758">
    <property type="entry name" value="APOPTOSIS INHIBITOR 5-RELATED"/>
    <property type="match status" value="1"/>
</dbReference>
<name>A0A8J2LPK6_9HEXA</name>
<gene>
    <name evidence="3" type="ORF">AFUS01_LOCUS44472</name>
</gene>
<dbReference type="InterPro" id="IPR008383">
    <property type="entry name" value="API5"/>
</dbReference>